<feature type="binding site" evidence="9">
    <location>
        <begin position="15"/>
        <end position="17"/>
    </location>
    <ligand>
        <name>substrate</name>
    </ligand>
</feature>
<dbReference type="InterPro" id="IPR011877">
    <property type="entry name" value="Ribokinase"/>
</dbReference>
<sequence>MAERGGRVCVLGSANVDTVVRVERRPLPGETVRGLGRDRFAGGKGLNQAVAAARMGATVDFRARVGADGEADFLARRLAADGLDLSGVLRTSAPTGTADIAVDAAGENTIVFCGGANDEFTELSAADGAAIATADVLLLQGEVPVPVLVEAAGLGRTVVLTPAPVRAFPAALLDAVDVLVPNEHEAAELTGERDPAAAARALSTGGRSVLVTVGERGVELAADGRSLGRVPAVPVSTVDTTGAGDTFAGALGALLAEGAALPEAARVAAAAAALSVTRAGAGGMPHRHEVTELLAATTIVHG</sequence>
<evidence type="ECO:0000313" key="11">
    <source>
        <dbReference type="EMBL" id="GAA3358154.1"/>
    </source>
</evidence>
<protein>
    <recommendedName>
        <fullName evidence="9">Ribokinase</fullName>
        <shortName evidence="9">RK</shortName>
        <ecNumber evidence="9">2.7.1.15</ecNumber>
    </recommendedName>
</protein>
<feature type="binding site" evidence="9">
    <location>
        <position position="142"/>
    </location>
    <ligand>
        <name>substrate</name>
    </ligand>
</feature>
<evidence type="ECO:0000313" key="12">
    <source>
        <dbReference type="Proteomes" id="UP001500483"/>
    </source>
</evidence>
<comment type="caution">
    <text evidence="9">Lacks conserved residue(s) required for the propagation of feature annotation.</text>
</comment>
<comment type="function">
    <text evidence="9">Catalyzes the phosphorylation of ribose at O-5 in a reaction requiring ATP and magnesium. The resulting D-ribose-5-phosphate can then be used either for sythesis of nucleotides, histidine, and tryptophan, or as a component of the pentose phosphate pathway.</text>
</comment>
<evidence type="ECO:0000259" key="10">
    <source>
        <dbReference type="Pfam" id="PF00294"/>
    </source>
</evidence>
<comment type="pathway">
    <text evidence="9">Carbohydrate metabolism; D-ribose degradation; D-ribose 5-phosphate from beta-D-ribopyranose: step 2/2.</text>
</comment>
<evidence type="ECO:0000256" key="4">
    <source>
        <dbReference type="ARBA" id="ARBA00022777"/>
    </source>
</evidence>
<evidence type="ECO:0000256" key="2">
    <source>
        <dbReference type="ARBA" id="ARBA00022723"/>
    </source>
</evidence>
<feature type="binding site" evidence="9">
    <location>
        <position position="278"/>
    </location>
    <ligand>
        <name>K(+)</name>
        <dbReference type="ChEBI" id="CHEBI:29103"/>
    </ligand>
</feature>
<feature type="binding site" evidence="9">
    <location>
        <position position="245"/>
    </location>
    <ligand>
        <name>substrate</name>
    </ligand>
</feature>
<evidence type="ECO:0000256" key="7">
    <source>
        <dbReference type="ARBA" id="ARBA00022958"/>
    </source>
</evidence>
<dbReference type="PANTHER" id="PTHR10584">
    <property type="entry name" value="SUGAR KINASE"/>
    <property type="match status" value="1"/>
</dbReference>
<dbReference type="PRINTS" id="PR00990">
    <property type="entry name" value="RIBOKINASE"/>
</dbReference>
<dbReference type="Proteomes" id="UP001500483">
    <property type="component" value="Unassembled WGS sequence"/>
</dbReference>
<keyword evidence="5 9" id="KW-0067">ATP-binding</keyword>
<comment type="caution">
    <text evidence="11">The sequence shown here is derived from an EMBL/GenBank/DDBJ whole genome shotgun (WGS) entry which is preliminary data.</text>
</comment>
<evidence type="ECO:0000256" key="1">
    <source>
        <dbReference type="ARBA" id="ARBA00022679"/>
    </source>
</evidence>
<feature type="domain" description="Carbohydrate kinase PfkB" evidence="10">
    <location>
        <begin position="7"/>
        <end position="283"/>
    </location>
</feature>
<accession>A0ABP6RS22</accession>
<keyword evidence="9" id="KW-0963">Cytoplasm</keyword>
<comment type="subcellular location">
    <subcellularLocation>
        <location evidence="9">Cytoplasm</location>
    </subcellularLocation>
</comment>
<feature type="binding site" evidence="9">
    <location>
        <begin position="244"/>
        <end position="245"/>
    </location>
    <ligand>
        <name>ATP</name>
        <dbReference type="ChEBI" id="CHEBI:30616"/>
    </ligand>
</feature>
<evidence type="ECO:0000256" key="8">
    <source>
        <dbReference type="ARBA" id="ARBA00023277"/>
    </source>
</evidence>
<feature type="binding site" evidence="9">
    <location>
        <begin position="212"/>
        <end position="217"/>
    </location>
    <ligand>
        <name>ATP</name>
        <dbReference type="ChEBI" id="CHEBI:30616"/>
    </ligand>
</feature>
<proteinExistence type="inferred from homology"/>
<keyword evidence="8 9" id="KW-0119">Carbohydrate metabolism</keyword>
<evidence type="ECO:0000256" key="5">
    <source>
        <dbReference type="ARBA" id="ARBA00022840"/>
    </source>
</evidence>
<feature type="binding site" evidence="9">
    <location>
        <position position="239"/>
    </location>
    <ligand>
        <name>K(+)</name>
        <dbReference type="ChEBI" id="CHEBI:29103"/>
    </ligand>
</feature>
<keyword evidence="7 9" id="KW-0630">Potassium</keyword>
<name>A0ABP6RS22_9PSEU</name>
<feature type="binding site" evidence="9">
    <location>
        <position position="275"/>
    </location>
    <ligand>
        <name>K(+)</name>
        <dbReference type="ChEBI" id="CHEBI:29103"/>
    </ligand>
</feature>
<dbReference type="Pfam" id="PF00294">
    <property type="entry name" value="PfkB"/>
    <property type="match status" value="1"/>
</dbReference>
<keyword evidence="2 9" id="KW-0479">Metal-binding</keyword>
<comment type="cofactor">
    <cofactor evidence="9">
        <name>Mg(2+)</name>
        <dbReference type="ChEBI" id="CHEBI:18420"/>
    </cofactor>
    <text evidence="9">Requires a divalent cation, most likely magnesium in vivo, as an electrophilic catalyst to aid phosphoryl group transfer. It is the chelate of the metal and the nucleotide that is the actual substrate.</text>
</comment>
<feature type="binding site" evidence="9">
    <location>
        <position position="241"/>
    </location>
    <ligand>
        <name>K(+)</name>
        <dbReference type="ChEBI" id="CHEBI:29103"/>
    </ligand>
</feature>
<comment type="activity regulation">
    <text evidence="9">Activated by a monovalent cation that binds near, but not in, the active site. The most likely occupant of the site in vivo is potassium. Ion binding induces a conformational change that may alter substrate affinity.</text>
</comment>
<dbReference type="EMBL" id="BAAAYK010000038">
    <property type="protein sequence ID" value="GAA3358154.1"/>
    <property type="molecule type" value="Genomic_DNA"/>
</dbReference>
<evidence type="ECO:0000256" key="6">
    <source>
        <dbReference type="ARBA" id="ARBA00022842"/>
    </source>
</evidence>
<dbReference type="PANTHER" id="PTHR10584:SF166">
    <property type="entry name" value="RIBOKINASE"/>
    <property type="match status" value="1"/>
</dbReference>
<dbReference type="InterPro" id="IPR002139">
    <property type="entry name" value="Ribo/fructo_kinase"/>
</dbReference>
<evidence type="ECO:0000256" key="3">
    <source>
        <dbReference type="ARBA" id="ARBA00022741"/>
    </source>
</evidence>
<dbReference type="InterPro" id="IPR011611">
    <property type="entry name" value="PfkB_dom"/>
</dbReference>
<feature type="binding site" evidence="9">
    <location>
        <position position="280"/>
    </location>
    <ligand>
        <name>K(+)</name>
        <dbReference type="ChEBI" id="CHEBI:29103"/>
    </ligand>
</feature>
<comment type="similarity">
    <text evidence="9">Belongs to the carbohydrate kinase PfkB family. Ribokinase subfamily.</text>
</comment>
<gene>
    <name evidence="11" type="primary">rbsK_2</name>
    <name evidence="9" type="synonym">rbsK</name>
    <name evidence="11" type="ORF">GCM10020366_29120</name>
</gene>
<comment type="catalytic activity">
    <reaction evidence="9">
        <text>D-ribose + ATP = D-ribose 5-phosphate + ADP + H(+)</text>
        <dbReference type="Rhea" id="RHEA:13697"/>
        <dbReference type="ChEBI" id="CHEBI:15378"/>
        <dbReference type="ChEBI" id="CHEBI:30616"/>
        <dbReference type="ChEBI" id="CHEBI:47013"/>
        <dbReference type="ChEBI" id="CHEBI:78346"/>
        <dbReference type="ChEBI" id="CHEBI:456216"/>
        <dbReference type="EC" id="2.7.1.15"/>
    </reaction>
</comment>
<feature type="active site" description="Proton acceptor" evidence="9">
    <location>
        <position position="245"/>
    </location>
</feature>
<comment type="subunit">
    <text evidence="9">Homodimer.</text>
</comment>
<dbReference type="InterPro" id="IPR029056">
    <property type="entry name" value="Ribokinase-like"/>
</dbReference>
<dbReference type="CDD" id="cd01174">
    <property type="entry name" value="ribokinase"/>
    <property type="match status" value="1"/>
</dbReference>
<keyword evidence="12" id="KW-1185">Reference proteome</keyword>
<keyword evidence="1 9" id="KW-0808">Transferase</keyword>
<feature type="binding site" evidence="9">
    <location>
        <begin position="43"/>
        <end position="47"/>
    </location>
    <ligand>
        <name>substrate</name>
    </ligand>
</feature>
<keyword evidence="3 9" id="KW-0547">Nucleotide-binding</keyword>
<feature type="binding site" evidence="9">
    <location>
        <position position="182"/>
    </location>
    <ligand>
        <name>ATP</name>
        <dbReference type="ChEBI" id="CHEBI:30616"/>
    </ligand>
</feature>
<dbReference type="RefSeq" id="WP_344927063.1">
    <property type="nucleotide sequence ID" value="NZ_BAAAYK010000038.1"/>
</dbReference>
<dbReference type="Gene3D" id="3.40.1190.20">
    <property type="match status" value="1"/>
</dbReference>
<organism evidence="11 12">
    <name type="scientific">Saccharopolyspora gregorii</name>
    <dbReference type="NCBI Taxonomy" id="33914"/>
    <lineage>
        <taxon>Bacteria</taxon>
        <taxon>Bacillati</taxon>
        <taxon>Actinomycetota</taxon>
        <taxon>Actinomycetes</taxon>
        <taxon>Pseudonocardiales</taxon>
        <taxon>Pseudonocardiaceae</taxon>
        <taxon>Saccharopolyspora</taxon>
    </lineage>
</organism>
<dbReference type="SUPFAM" id="SSF53613">
    <property type="entry name" value="Ribokinase-like"/>
    <property type="match status" value="1"/>
</dbReference>
<keyword evidence="6 9" id="KW-0460">Magnesium</keyword>
<keyword evidence="4 9" id="KW-0418">Kinase</keyword>
<evidence type="ECO:0000256" key="9">
    <source>
        <dbReference type="HAMAP-Rule" id="MF_01987"/>
    </source>
</evidence>
<reference evidence="12" key="1">
    <citation type="journal article" date="2019" name="Int. J. Syst. Evol. Microbiol.">
        <title>The Global Catalogue of Microorganisms (GCM) 10K type strain sequencing project: providing services to taxonomists for standard genome sequencing and annotation.</title>
        <authorList>
            <consortium name="The Broad Institute Genomics Platform"/>
            <consortium name="The Broad Institute Genome Sequencing Center for Infectious Disease"/>
            <person name="Wu L."/>
            <person name="Ma J."/>
        </authorList>
    </citation>
    <scope>NUCLEOTIDE SEQUENCE [LARGE SCALE GENOMIC DNA]</scope>
    <source>
        <strain evidence="12">JCM 9687</strain>
    </source>
</reference>
<dbReference type="EC" id="2.7.1.15" evidence="9"/>
<dbReference type="HAMAP" id="MF_01987">
    <property type="entry name" value="Ribokinase"/>
    <property type="match status" value="1"/>
</dbReference>